<dbReference type="GO" id="GO:0003677">
    <property type="term" value="F:DNA binding"/>
    <property type="evidence" value="ECO:0007669"/>
    <property type="project" value="UniProtKB-KW"/>
</dbReference>
<dbReference type="InterPro" id="IPR005650">
    <property type="entry name" value="BlaI_family"/>
</dbReference>
<evidence type="ECO:0000313" key="5">
    <source>
        <dbReference type="EMBL" id="MBB3764187.1"/>
    </source>
</evidence>
<gene>
    <name evidence="5" type="ORF">FHS50_001210</name>
</gene>
<protein>
    <submittedName>
        <fullName evidence="5">Putative transcriptional regulator</fullName>
    </submittedName>
</protein>
<proteinExistence type="inferred from homology"/>
<organism evidence="5 6">
    <name type="scientific">Sphingomicrobium lutaoense</name>
    <dbReference type="NCBI Taxonomy" id="515949"/>
    <lineage>
        <taxon>Bacteria</taxon>
        <taxon>Pseudomonadati</taxon>
        <taxon>Pseudomonadota</taxon>
        <taxon>Alphaproteobacteria</taxon>
        <taxon>Sphingomonadales</taxon>
        <taxon>Sphingomonadaceae</taxon>
        <taxon>Sphingomicrobium</taxon>
    </lineage>
</organism>
<evidence type="ECO:0000313" key="6">
    <source>
        <dbReference type="Proteomes" id="UP000578569"/>
    </source>
</evidence>
<dbReference type="SUPFAM" id="SSF46785">
    <property type="entry name" value="Winged helix' DNA-binding domain"/>
    <property type="match status" value="1"/>
</dbReference>
<dbReference type="EMBL" id="JACICF010000001">
    <property type="protein sequence ID" value="MBB3764187.1"/>
    <property type="molecule type" value="Genomic_DNA"/>
</dbReference>
<accession>A0A839Z2B9</accession>
<dbReference type="InterPro" id="IPR036388">
    <property type="entry name" value="WH-like_DNA-bd_sf"/>
</dbReference>
<evidence type="ECO:0000256" key="2">
    <source>
        <dbReference type="ARBA" id="ARBA00023015"/>
    </source>
</evidence>
<dbReference type="InterPro" id="IPR036390">
    <property type="entry name" value="WH_DNA-bd_sf"/>
</dbReference>
<evidence type="ECO:0000256" key="1">
    <source>
        <dbReference type="ARBA" id="ARBA00011046"/>
    </source>
</evidence>
<comment type="caution">
    <text evidence="5">The sequence shown here is derived from an EMBL/GenBank/DDBJ whole genome shotgun (WGS) entry which is preliminary data.</text>
</comment>
<keyword evidence="3" id="KW-0238">DNA-binding</keyword>
<keyword evidence="4" id="KW-0804">Transcription</keyword>
<dbReference type="Gene3D" id="1.10.10.10">
    <property type="entry name" value="Winged helix-like DNA-binding domain superfamily/Winged helix DNA-binding domain"/>
    <property type="match status" value="1"/>
</dbReference>
<name>A0A839Z2B9_9SPHN</name>
<evidence type="ECO:0000256" key="3">
    <source>
        <dbReference type="ARBA" id="ARBA00023125"/>
    </source>
</evidence>
<dbReference type="RefSeq" id="WP_183933468.1">
    <property type="nucleotide sequence ID" value="NZ_JACICF010000001.1"/>
</dbReference>
<dbReference type="Pfam" id="PF03965">
    <property type="entry name" value="Penicillinase_R"/>
    <property type="match status" value="1"/>
</dbReference>
<keyword evidence="2" id="KW-0805">Transcription regulation</keyword>
<reference evidence="5 6" key="1">
    <citation type="submission" date="2020-08" db="EMBL/GenBank/DDBJ databases">
        <title>Genomic Encyclopedia of Type Strains, Phase IV (KMG-IV): sequencing the most valuable type-strain genomes for metagenomic binning, comparative biology and taxonomic classification.</title>
        <authorList>
            <person name="Goeker M."/>
        </authorList>
    </citation>
    <scope>NUCLEOTIDE SEQUENCE [LARGE SCALE GENOMIC DNA]</scope>
    <source>
        <strain evidence="5 6">DSM 24194</strain>
    </source>
</reference>
<keyword evidence="6" id="KW-1185">Reference proteome</keyword>
<dbReference type="Gene3D" id="1.10.4040.10">
    <property type="entry name" value="Penicillinase repressor domain"/>
    <property type="match status" value="1"/>
</dbReference>
<dbReference type="Proteomes" id="UP000578569">
    <property type="component" value="Unassembled WGS sequence"/>
</dbReference>
<evidence type="ECO:0000256" key="4">
    <source>
        <dbReference type="ARBA" id="ARBA00023163"/>
    </source>
</evidence>
<sequence>MDKRVSEAEWEIMEALWASPEPLTAADVSVKVPEERQWSLATVKTMLSRLAAKGAVTHRRQGRRYLYSAAVDRAAAVGHESRRLVDRMFGGRLSPMVARLAEDDALSPEDVEEIEQLLKELRK</sequence>
<dbReference type="GO" id="GO:0045892">
    <property type="term" value="P:negative regulation of DNA-templated transcription"/>
    <property type="evidence" value="ECO:0007669"/>
    <property type="project" value="InterPro"/>
</dbReference>
<dbReference type="PIRSF" id="PIRSF019455">
    <property type="entry name" value="CopR_AtkY"/>
    <property type="match status" value="1"/>
</dbReference>
<dbReference type="AlphaFoldDB" id="A0A839Z2B9"/>
<comment type="similarity">
    <text evidence="1">Belongs to the BlaI transcriptional regulatory family.</text>
</comment>